<protein>
    <recommendedName>
        <fullName evidence="4">Choice-of-anchor A family protein</fullName>
    </recommendedName>
</protein>
<keyword evidence="3" id="KW-1185">Reference proteome</keyword>
<feature type="signal peptide" evidence="1">
    <location>
        <begin position="1"/>
        <end position="41"/>
    </location>
</feature>
<dbReference type="EMBL" id="JAFIDA010000001">
    <property type="protein sequence ID" value="MBP1327525.1"/>
    <property type="molecule type" value="Genomic_DNA"/>
</dbReference>
<dbReference type="Proteomes" id="UP000675163">
    <property type="component" value="Unassembled WGS sequence"/>
</dbReference>
<dbReference type="AlphaFoldDB" id="A0A940T262"/>
<evidence type="ECO:0000256" key="1">
    <source>
        <dbReference type="SAM" id="SignalP"/>
    </source>
</evidence>
<evidence type="ECO:0008006" key="4">
    <source>
        <dbReference type="Google" id="ProtNLM"/>
    </source>
</evidence>
<evidence type="ECO:0000313" key="3">
    <source>
        <dbReference type="Proteomes" id="UP000675163"/>
    </source>
</evidence>
<evidence type="ECO:0000313" key="2">
    <source>
        <dbReference type="EMBL" id="MBP1327525.1"/>
    </source>
</evidence>
<name>A0A940T262_9MICO</name>
<accession>A0A940T262</accession>
<organism evidence="2 3">
    <name type="scientific">Leucobacter exalbidus</name>
    <dbReference type="NCBI Taxonomy" id="662960"/>
    <lineage>
        <taxon>Bacteria</taxon>
        <taxon>Bacillati</taxon>
        <taxon>Actinomycetota</taxon>
        <taxon>Actinomycetes</taxon>
        <taxon>Micrococcales</taxon>
        <taxon>Microbacteriaceae</taxon>
        <taxon>Leucobacter</taxon>
    </lineage>
</organism>
<feature type="chain" id="PRO_5036795031" description="Choice-of-anchor A family protein" evidence="1">
    <location>
        <begin position="42"/>
        <end position="82"/>
    </location>
</feature>
<reference evidence="2" key="1">
    <citation type="submission" date="2021-02" db="EMBL/GenBank/DDBJ databases">
        <title>Sequencing the genomes of 1000 actinobacteria strains.</title>
        <authorList>
            <person name="Klenk H.-P."/>
        </authorList>
    </citation>
    <scope>NUCLEOTIDE SEQUENCE</scope>
    <source>
        <strain evidence="2">DSM 22850</strain>
    </source>
</reference>
<keyword evidence="1" id="KW-0732">Signal</keyword>
<dbReference type="RefSeq" id="WP_209706420.1">
    <property type="nucleotide sequence ID" value="NZ_JAFIDA010000001.1"/>
</dbReference>
<comment type="caution">
    <text evidence="2">The sequence shown here is derived from an EMBL/GenBank/DDBJ whole genome shotgun (WGS) entry which is preliminary data.</text>
</comment>
<gene>
    <name evidence="2" type="ORF">JOF28_002757</name>
</gene>
<proteinExistence type="predicted"/>
<sequence>MASSPRPRALSASWKRALSGAGAFTLIAGSLVAGGSTAAVAAPAPTTFNPFEINNGFTVVSQGDVMLGNGEIEGSVAAYGGL</sequence>